<dbReference type="GO" id="GO:0015012">
    <property type="term" value="P:heparan sulfate proteoglycan biosynthetic process"/>
    <property type="evidence" value="ECO:0007669"/>
    <property type="project" value="TreeGrafter"/>
</dbReference>
<keyword evidence="6" id="KW-0479">Metal-binding</keyword>
<evidence type="ECO:0000256" key="12">
    <source>
        <dbReference type="ARBA" id="ARBA00023157"/>
    </source>
</evidence>
<dbReference type="GO" id="GO:0030158">
    <property type="term" value="F:protein xylosyltransferase activity"/>
    <property type="evidence" value="ECO:0007669"/>
    <property type="project" value="InterPro"/>
</dbReference>
<gene>
    <name evidence="15" type="ORF">EXN75_07425</name>
</gene>
<keyword evidence="12" id="KW-1015">Disulfide bond</keyword>
<evidence type="ECO:0000256" key="6">
    <source>
        <dbReference type="ARBA" id="ARBA00022723"/>
    </source>
</evidence>
<dbReference type="PANTHER" id="PTHR46025">
    <property type="entry name" value="XYLOSYLTRANSFERASE OXT"/>
    <property type="match status" value="1"/>
</dbReference>
<evidence type="ECO:0000256" key="1">
    <source>
        <dbReference type="ARBA" id="ARBA00004323"/>
    </source>
</evidence>
<dbReference type="AlphaFoldDB" id="A0A4Y8VN45"/>
<organism evidence="15 16">
    <name type="scientific">Segatella hominis</name>
    <dbReference type="NCBI Taxonomy" id="2518605"/>
    <lineage>
        <taxon>Bacteria</taxon>
        <taxon>Pseudomonadati</taxon>
        <taxon>Bacteroidota</taxon>
        <taxon>Bacteroidia</taxon>
        <taxon>Bacteroidales</taxon>
        <taxon>Prevotellaceae</taxon>
        <taxon>Segatella</taxon>
    </lineage>
</organism>
<evidence type="ECO:0000256" key="13">
    <source>
        <dbReference type="ARBA" id="ARBA00023180"/>
    </source>
</evidence>
<keyword evidence="5" id="KW-0812">Transmembrane</keyword>
<keyword evidence="7" id="KW-0256">Endoplasmic reticulum</keyword>
<reference evidence="15 16" key="1">
    <citation type="submission" date="2019-02" db="EMBL/GenBank/DDBJ databases">
        <title>Draft Genome Sequence of the Prevotella sp. BCRC 81118, Isolated from Human Feces.</title>
        <authorList>
            <person name="Huang C.-H."/>
        </authorList>
    </citation>
    <scope>NUCLEOTIDE SEQUENCE [LARGE SCALE GENOMIC DNA]</scope>
    <source>
        <strain evidence="15 16">BCRC 81118</strain>
    </source>
</reference>
<accession>A0A4Y8VN45</accession>
<comment type="caution">
    <text evidence="15">The sequence shown here is derived from an EMBL/GenBank/DDBJ whole genome shotgun (WGS) entry which is preliminary data.</text>
</comment>
<dbReference type="GO" id="GO:0046872">
    <property type="term" value="F:metal ion binding"/>
    <property type="evidence" value="ECO:0007669"/>
    <property type="project" value="UniProtKB-KW"/>
</dbReference>
<sequence length="289" mass="34885">MKHAFLIMAHNNLEILQTLVSMLDDERNDIFLHIDLKSNMLANHPMSTSKARLFVLEHRVDVRWGNLSQIRTEYALLEEALKHGSYEYYHILSGQDLPIKTQDEIHQFFHEHRGKEFVGINRGEEFEWDCRRKMMRCWFLTRYTRTRWGWFNGIIRRINKYLSLCLMPFVHRSKMDFAKGANWVSITQKCAEYVVSQKAFVLSRFNFTFCPDEFFLQTLVWNHPEFRQALYSETDEYEGCMRLIDWKRGNPYVWTSADKEELLHSNRLFARKFDLKDREIIKWVKETFS</sequence>
<evidence type="ECO:0000256" key="14">
    <source>
        <dbReference type="ARBA" id="ARBA00042865"/>
    </source>
</evidence>
<dbReference type="Proteomes" id="UP000297872">
    <property type="component" value="Unassembled WGS sequence"/>
</dbReference>
<keyword evidence="4 15" id="KW-0808">Transferase</keyword>
<evidence type="ECO:0000256" key="7">
    <source>
        <dbReference type="ARBA" id="ARBA00022824"/>
    </source>
</evidence>
<dbReference type="Pfam" id="PF02485">
    <property type="entry name" value="Branch"/>
    <property type="match status" value="1"/>
</dbReference>
<keyword evidence="11" id="KW-0472">Membrane</keyword>
<comment type="subcellular location">
    <subcellularLocation>
        <location evidence="2">Endoplasmic reticulum membrane</location>
        <topology evidence="2">Single-pass type II membrane protein</topology>
    </subcellularLocation>
    <subcellularLocation>
        <location evidence="1">Golgi apparatus membrane</location>
        <topology evidence="1">Single-pass type II membrane protein</topology>
    </subcellularLocation>
</comment>
<evidence type="ECO:0000256" key="11">
    <source>
        <dbReference type="ARBA" id="ARBA00023136"/>
    </source>
</evidence>
<dbReference type="InterPro" id="IPR003406">
    <property type="entry name" value="Glyco_trans_14"/>
</dbReference>
<dbReference type="PANTHER" id="PTHR46025:SF3">
    <property type="entry name" value="XYLOSYLTRANSFERASE OXT"/>
    <property type="match status" value="1"/>
</dbReference>
<dbReference type="EMBL" id="SGVY01000015">
    <property type="protein sequence ID" value="TFH81935.1"/>
    <property type="molecule type" value="Genomic_DNA"/>
</dbReference>
<evidence type="ECO:0000256" key="4">
    <source>
        <dbReference type="ARBA" id="ARBA00022679"/>
    </source>
</evidence>
<evidence type="ECO:0000256" key="9">
    <source>
        <dbReference type="ARBA" id="ARBA00022989"/>
    </source>
</evidence>
<evidence type="ECO:0000256" key="5">
    <source>
        <dbReference type="ARBA" id="ARBA00022692"/>
    </source>
</evidence>
<keyword evidence="16" id="KW-1185">Reference proteome</keyword>
<protein>
    <recommendedName>
        <fullName evidence="14">Peptide O-xylosyltransferase</fullName>
    </recommendedName>
</protein>
<dbReference type="OrthoDB" id="7943907at2"/>
<evidence type="ECO:0000256" key="2">
    <source>
        <dbReference type="ARBA" id="ARBA00004648"/>
    </source>
</evidence>
<keyword evidence="10" id="KW-0333">Golgi apparatus</keyword>
<dbReference type="InterPro" id="IPR043538">
    <property type="entry name" value="XYLT"/>
</dbReference>
<name>A0A4Y8VN45_9BACT</name>
<dbReference type="GO" id="GO:0050650">
    <property type="term" value="P:chondroitin sulfate proteoglycan biosynthetic process"/>
    <property type="evidence" value="ECO:0007669"/>
    <property type="project" value="TreeGrafter"/>
</dbReference>
<evidence type="ECO:0000313" key="16">
    <source>
        <dbReference type="Proteomes" id="UP000297872"/>
    </source>
</evidence>
<keyword evidence="13" id="KW-0325">Glycoprotein</keyword>
<evidence type="ECO:0000256" key="10">
    <source>
        <dbReference type="ARBA" id="ARBA00023034"/>
    </source>
</evidence>
<keyword evidence="3" id="KW-0328">Glycosyltransferase</keyword>
<evidence type="ECO:0000256" key="3">
    <source>
        <dbReference type="ARBA" id="ARBA00022676"/>
    </source>
</evidence>
<evidence type="ECO:0000256" key="8">
    <source>
        <dbReference type="ARBA" id="ARBA00022968"/>
    </source>
</evidence>
<keyword evidence="9" id="KW-1133">Transmembrane helix</keyword>
<proteinExistence type="predicted"/>
<dbReference type="GO" id="GO:0016020">
    <property type="term" value="C:membrane"/>
    <property type="evidence" value="ECO:0007669"/>
    <property type="project" value="InterPro"/>
</dbReference>
<keyword evidence="8" id="KW-0735">Signal-anchor</keyword>
<evidence type="ECO:0000313" key="15">
    <source>
        <dbReference type="EMBL" id="TFH81935.1"/>
    </source>
</evidence>